<accession>A0A9Q0GW88</accession>
<name>A0A9Q0GW88_9MAGN</name>
<dbReference type="Gene3D" id="2.60.120.260">
    <property type="entry name" value="Galactose-binding domain-like"/>
    <property type="match status" value="1"/>
</dbReference>
<dbReference type="SUPFAM" id="SSF49785">
    <property type="entry name" value="Galactose-binding domain-like"/>
    <property type="match status" value="1"/>
</dbReference>
<dbReference type="InterPro" id="IPR000933">
    <property type="entry name" value="Glyco_hydro_29"/>
</dbReference>
<dbReference type="Proteomes" id="UP001141806">
    <property type="component" value="Unassembled WGS sequence"/>
</dbReference>
<gene>
    <name evidence="1" type="ORF">NE237_011532</name>
</gene>
<dbReference type="PANTHER" id="PTHR10030:SF37">
    <property type="entry name" value="ALPHA-L-FUCOSIDASE-RELATED"/>
    <property type="match status" value="1"/>
</dbReference>
<evidence type="ECO:0000313" key="1">
    <source>
        <dbReference type="EMBL" id="KAJ4954749.1"/>
    </source>
</evidence>
<dbReference type="PANTHER" id="PTHR10030">
    <property type="entry name" value="ALPHA-L-FUCOSIDASE"/>
    <property type="match status" value="1"/>
</dbReference>
<dbReference type="InterPro" id="IPR008979">
    <property type="entry name" value="Galactose-bd-like_sf"/>
</dbReference>
<dbReference type="GO" id="GO:0006004">
    <property type="term" value="P:fucose metabolic process"/>
    <property type="evidence" value="ECO:0007669"/>
    <property type="project" value="TreeGrafter"/>
</dbReference>
<dbReference type="OrthoDB" id="6039950at2759"/>
<keyword evidence="2" id="KW-1185">Reference proteome</keyword>
<dbReference type="GO" id="GO:0004560">
    <property type="term" value="F:alpha-L-fucosidase activity"/>
    <property type="evidence" value="ECO:0007669"/>
    <property type="project" value="UniProtKB-EC"/>
</dbReference>
<dbReference type="AlphaFoldDB" id="A0A9Q0GW88"/>
<proteinExistence type="predicted"/>
<comment type="caution">
    <text evidence="1">The sequence shown here is derived from an EMBL/GenBank/DDBJ whole genome shotgun (WGS) entry which is preliminary data.</text>
</comment>
<dbReference type="InterPro" id="IPR017853">
    <property type="entry name" value="GH"/>
</dbReference>
<dbReference type="SUPFAM" id="SSF51445">
    <property type="entry name" value="(Trans)glycosidases"/>
    <property type="match status" value="1"/>
</dbReference>
<evidence type="ECO:0000313" key="2">
    <source>
        <dbReference type="Proteomes" id="UP001141806"/>
    </source>
</evidence>
<reference evidence="1" key="1">
    <citation type="journal article" date="2023" name="Plant J.">
        <title>The genome of the king protea, Protea cynaroides.</title>
        <authorList>
            <person name="Chang J."/>
            <person name="Duong T.A."/>
            <person name="Schoeman C."/>
            <person name="Ma X."/>
            <person name="Roodt D."/>
            <person name="Barker N."/>
            <person name="Li Z."/>
            <person name="Van de Peer Y."/>
            <person name="Mizrachi E."/>
        </authorList>
    </citation>
    <scope>NUCLEOTIDE SEQUENCE</scope>
    <source>
        <tissue evidence="1">Young leaves</tissue>
    </source>
</reference>
<dbReference type="GO" id="GO:0016139">
    <property type="term" value="P:glycoside catabolic process"/>
    <property type="evidence" value="ECO:0007669"/>
    <property type="project" value="TreeGrafter"/>
</dbReference>
<dbReference type="Gene3D" id="3.20.20.80">
    <property type="entry name" value="Glycosidases"/>
    <property type="match status" value="2"/>
</dbReference>
<dbReference type="GO" id="GO:0005764">
    <property type="term" value="C:lysosome"/>
    <property type="evidence" value="ECO:0007669"/>
    <property type="project" value="TreeGrafter"/>
</dbReference>
<sequence length="364" mass="41095">MEVAMMMFCRFGNQSSVSMWYELAYMQEKGKYNKKEETEEYGHLQALVCPVNGCISSEHSIKNSPWKKGNGNVVEELVDAAKARGIDVGCISLLGINMIRDMGPFMRFGLMEPKGSINILDAGSDVRRVGDESGFVGKTCWSTINHTSLRIGDGSILGYLNTGDPRGTDWVPPECDVSIRTGWFWHKSEEPKPLKNCLLLLNVPPNSTGLISHDDIRRLGEFRRAIDTIFSTNLAEGSISKASTLDEDHLWSYWAPIEKAHDEHWIEIMGTGKGFRFNVVRIQEAIGLGQRIKRHKIYADENQVATGTTIGYKRLHRLEKGTVQARRVRIRITKSRGWPLISSIGLHFDPYREPKVAKQNETVR</sequence>
<dbReference type="EMBL" id="JAMYWD010000011">
    <property type="protein sequence ID" value="KAJ4954749.1"/>
    <property type="molecule type" value="Genomic_DNA"/>
</dbReference>
<protein>
    <submittedName>
        <fullName evidence="1">Uncharacterized protein</fullName>
    </submittedName>
</protein>
<organism evidence="1 2">
    <name type="scientific">Protea cynaroides</name>
    <dbReference type="NCBI Taxonomy" id="273540"/>
    <lineage>
        <taxon>Eukaryota</taxon>
        <taxon>Viridiplantae</taxon>
        <taxon>Streptophyta</taxon>
        <taxon>Embryophyta</taxon>
        <taxon>Tracheophyta</taxon>
        <taxon>Spermatophyta</taxon>
        <taxon>Magnoliopsida</taxon>
        <taxon>Proteales</taxon>
        <taxon>Proteaceae</taxon>
        <taxon>Protea</taxon>
    </lineage>
</organism>